<accession>M4VJL0</accession>
<keyword evidence="2 9" id="KW-0963">Cytoplasm</keyword>
<dbReference type="InterPro" id="IPR042101">
    <property type="entry name" value="SRP54_N_sf"/>
</dbReference>
<evidence type="ECO:0000259" key="12">
    <source>
        <dbReference type="SMART" id="SM00962"/>
    </source>
</evidence>
<dbReference type="HOGENOM" id="CLU_009301_3_0_5"/>
<comment type="similarity">
    <text evidence="9">Belongs to the GTP-binding SRP family. FtsY subfamily.</text>
</comment>
<protein>
    <recommendedName>
        <fullName evidence="9">Signal recognition particle receptor FtsY</fullName>
        <shortName evidence="9">SRP receptor</shortName>
        <ecNumber evidence="9">3.6.5.4</ecNumber>
    </recommendedName>
</protein>
<evidence type="ECO:0000256" key="2">
    <source>
        <dbReference type="ARBA" id="ARBA00022490"/>
    </source>
</evidence>
<dbReference type="InterPro" id="IPR013822">
    <property type="entry name" value="Signal_recog_particl_SRP54_hlx"/>
</dbReference>
<keyword evidence="7 9" id="KW-0675">Receptor</keyword>
<dbReference type="HAMAP" id="MF_00920">
    <property type="entry name" value="FtsY"/>
    <property type="match status" value="1"/>
</dbReference>
<dbReference type="InterPro" id="IPR004390">
    <property type="entry name" value="SR_rcpt_FtsY"/>
</dbReference>
<evidence type="ECO:0000256" key="5">
    <source>
        <dbReference type="ARBA" id="ARBA00023134"/>
    </source>
</evidence>
<proteinExistence type="inferred from homology"/>
<dbReference type="PANTHER" id="PTHR43134">
    <property type="entry name" value="SIGNAL RECOGNITION PARTICLE RECEPTOR SUBUNIT ALPHA"/>
    <property type="match status" value="1"/>
</dbReference>
<comment type="subcellular location">
    <subcellularLocation>
        <location evidence="9">Cell membrane</location>
        <topology evidence="9">Peripheral membrane protein</topology>
        <orientation evidence="9">Cytoplasmic side</orientation>
    </subcellularLocation>
    <subcellularLocation>
        <location evidence="9">Cytoplasm</location>
    </subcellularLocation>
</comment>
<dbReference type="InterPro" id="IPR027417">
    <property type="entry name" value="P-loop_NTPase"/>
</dbReference>
<feature type="domain" description="SRP54-type proteins GTP-binding" evidence="12">
    <location>
        <begin position="169"/>
        <end position="371"/>
    </location>
</feature>
<evidence type="ECO:0000256" key="4">
    <source>
        <dbReference type="ARBA" id="ARBA00022801"/>
    </source>
</evidence>
<dbReference type="GO" id="GO:0003924">
    <property type="term" value="F:GTPase activity"/>
    <property type="evidence" value="ECO:0007669"/>
    <property type="project" value="UniProtKB-UniRule"/>
</dbReference>
<keyword evidence="6 9" id="KW-0472">Membrane</keyword>
<evidence type="ECO:0000256" key="9">
    <source>
        <dbReference type="HAMAP-Rule" id="MF_00920"/>
    </source>
</evidence>
<keyword evidence="1 9" id="KW-1003">Cell membrane</keyword>
<dbReference type="SMART" id="SM00963">
    <property type="entry name" value="SRP54_N"/>
    <property type="match status" value="1"/>
</dbReference>
<dbReference type="GO" id="GO:0005047">
    <property type="term" value="F:signal recognition particle binding"/>
    <property type="evidence" value="ECO:0007669"/>
    <property type="project" value="TreeGrafter"/>
</dbReference>
<comment type="function">
    <text evidence="9">Involved in targeting and insertion of nascent membrane proteins into the cytoplasmic membrane. Acts as a receptor for the complex formed by the signal recognition particle (SRP) and the ribosome-nascent chain (RNC).</text>
</comment>
<dbReference type="SMART" id="SM00962">
    <property type="entry name" value="SRP54"/>
    <property type="match status" value="1"/>
</dbReference>
<evidence type="ECO:0000256" key="8">
    <source>
        <dbReference type="ARBA" id="ARBA00048027"/>
    </source>
</evidence>
<feature type="domain" description="Signal recognition particle SRP54 helical bundle" evidence="13">
    <location>
        <begin position="74"/>
        <end position="153"/>
    </location>
</feature>
<organism evidence="14 15">
    <name type="scientific">Micavibrio aeruginosavorus EPB</name>
    <dbReference type="NCBI Taxonomy" id="349215"/>
    <lineage>
        <taxon>Bacteria</taxon>
        <taxon>Pseudomonadati</taxon>
        <taxon>Bdellovibrionota</taxon>
        <taxon>Bdellovibrionia</taxon>
        <taxon>Bdellovibrionales</taxon>
        <taxon>Pseudobdellovibrionaceae</taxon>
        <taxon>Micavibrio</taxon>
    </lineage>
</organism>
<dbReference type="GO" id="GO:0005886">
    <property type="term" value="C:plasma membrane"/>
    <property type="evidence" value="ECO:0007669"/>
    <property type="project" value="UniProtKB-SubCell"/>
</dbReference>
<keyword evidence="3 9" id="KW-0547">Nucleotide-binding</keyword>
<dbReference type="GO" id="GO:0005737">
    <property type="term" value="C:cytoplasm"/>
    <property type="evidence" value="ECO:0007669"/>
    <property type="project" value="UniProtKB-SubCell"/>
</dbReference>
<gene>
    <name evidence="9" type="primary">ftsY</name>
    <name evidence="14" type="ORF">A11S_1437</name>
</gene>
<dbReference type="PANTHER" id="PTHR43134:SF1">
    <property type="entry name" value="SIGNAL RECOGNITION PARTICLE RECEPTOR SUBUNIT ALPHA"/>
    <property type="match status" value="1"/>
</dbReference>
<feature type="binding site" evidence="9">
    <location>
        <begin position="323"/>
        <end position="326"/>
    </location>
    <ligand>
        <name>GTP</name>
        <dbReference type="ChEBI" id="CHEBI:37565"/>
    </ligand>
</feature>
<dbReference type="Pfam" id="PF00448">
    <property type="entry name" value="SRP54"/>
    <property type="match status" value="1"/>
</dbReference>
<evidence type="ECO:0000313" key="14">
    <source>
        <dbReference type="EMBL" id="AGH98246.1"/>
    </source>
</evidence>
<evidence type="ECO:0000256" key="1">
    <source>
        <dbReference type="ARBA" id="ARBA00022475"/>
    </source>
</evidence>
<dbReference type="Gene3D" id="1.20.120.140">
    <property type="entry name" value="Signal recognition particle SRP54, nucleotide-binding domain"/>
    <property type="match status" value="1"/>
</dbReference>
<dbReference type="InterPro" id="IPR036225">
    <property type="entry name" value="SRP/SRP_N"/>
</dbReference>
<dbReference type="PATRIC" id="fig|349215.9.peg.1387"/>
<evidence type="ECO:0000256" key="10">
    <source>
        <dbReference type="SAM" id="MobiDB-lite"/>
    </source>
</evidence>
<dbReference type="SUPFAM" id="SSF47364">
    <property type="entry name" value="Domain of the SRP/SRP receptor G-proteins"/>
    <property type="match status" value="1"/>
</dbReference>
<keyword evidence="5 9" id="KW-0342">GTP-binding</keyword>
<dbReference type="InterPro" id="IPR000897">
    <property type="entry name" value="SRP54_GTPase_dom"/>
</dbReference>
<dbReference type="KEGG" id="man:A11S_1437"/>
<evidence type="ECO:0000256" key="3">
    <source>
        <dbReference type="ARBA" id="ARBA00022741"/>
    </source>
</evidence>
<evidence type="ECO:0000256" key="7">
    <source>
        <dbReference type="ARBA" id="ARBA00023170"/>
    </source>
</evidence>
<dbReference type="FunFam" id="3.40.50.300:FF:000053">
    <property type="entry name" value="Signal recognition particle receptor FtsY"/>
    <property type="match status" value="1"/>
</dbReference>
<dbReference type="STRING" id="349215.A11S_1437"/>
<evidence type="ECO:0000256" key="6">
    <source>
        <dbReference type="ARBA" id="ARBA00023136"/>
    </source>
</evidence>
<keyword evidence="4 9" id="KW-0378">Hydrolase</keyword>
<dbReference type="SUPFAM" id="SSF52540">
    <property type="entry name" value="P-loop containing nucleoside triphosphate hydrolases"/>
    <property type="match status" value="1"/>
</dbReference>
<comment type="catalytic activity">
    <reaction evidence="8 9">
        <text>GTP + H2O = GDP + phosphate + H(+)</text>
        <dbReference type="Rhea" id="RHEA:19669"/>
        <dbReference type="ChEBI" id="CHEBI:15377"/>
        <dbReference type="ChEBI" id="CHEBI:15378"/>
        <dbReference type="ChEBI" id="CHEBI:37565"/>
        <dbReference type="ChEBI" id="CHEBI:43474"/>
        <dbReference type="ChEBI" id="CHEBI:58189"/>
        <dbReference type="EC" id="3.6.5.4"/>
    </reaction>
</comment>
<feature type="compositionally biased region" description="Low complexity" evidence="10">
    <location>
        <begin position="35"/>
        <end position="44"/>
    </location>
</feature>
<dbReference type="InterPro" id="IPR003593">
    <property type="entry name" value="AAA+_ATPase"/>
</dbReference>
<dbReference type="Gene3D" id="3.40.50.300">
    <property type="entry name" value="P-loop containing nucleotide triphosphate hydrolases"/>
    <property type="match status" value="1"/>
</dbReference>
<evidence type="ECO:0000259" key="11">
    <source>
        <dbReference type="SMART" id="SM00382"/>
    </source>
</evidence>
<dbReference type="CDD" id="cd17874">
    <property type="entry name" value="FtsY"/>
    <property type="match status" value="1"/>
</dbReference>
<dbReference type="Pfam" id="PF02881">
    <property type="entry name" value="SRP54_N"/>
    <property type="match status" value="1"/>
</dbReference>
<comment type="subunit">
    <text evidence="9">Part of the signal recognition particle protein translocation system, which is composed of SRP and FtsY.</text>
</comment>
<dbReference type="Proteomes" id="UP000011932">
    <property type="component" value="Chromosome"/>
</dbReference>
<dbReference type="SMART" id="SM00382">
    <property type="entry name" value="AAA"/>
    <property type="match status" value="1"/>
</dbReference>
<feature type="binding site" evidence="9">
    <location>
        <begin position="176"/>
        <end position="183"/>
    </location>
    <ligand>
        <name>GTP</name>
        <dbReference type="ChEBI" id="CHEBI:37565"/>
    </ligand>
</feature>
<dbReference type="GO" id="GO:0005525">
    <property type="term" value="F:GTP binding"/>
    <property type="evidence" value="ECO:0007669"/>
    <property type="project" value="UniProtKB-UniRule"/>
</dbReference>
<reference evidence="14 15" key="1">
    <citation type="journal article" date="2013" name="ISME J.">
        <title>By their genes ye shall know them: genomic signatures of predatory bacteria.</title>
        <authorList>
            <person name="Pasternak Z."/>
            <person name="Pietrokovski S."/>
            <person name="Rotem O."/>
            <person name="Gophna U."/>
            <person name="Lurie-Weinberger M.N."/>
            <person name="Jurkevitch E."/>
        </authorList>
    </citation>
    <scope>NUCLEOTIDE SEQUENCE [LARGE SCALE GENOMIC DNA]</scope>
    <source>
        <strain evidence="14">EPB</strain>
    </source>
</reference>
<evidence type="ECO:0000259" key="13">
    <source>
        <dbReference type="SMART" id="SM00963"/>
    </source>
</evidence>
<dbReference type="EC" id="3.6.5.4" evidence="9"/>
<sequence length="374" mass="39935">MLSGHGCGKPLASKTTEKTMIFWRKKKDETHVTDEAQPQADAPVPVAPVEPQPAHVVEPVGAEDQSSGGWVSRLVGGLGKSTSKITQGLTDLVTKRKLDQDMIDQLEEVLITADLGPKTASRIVTEFAEGRFGKDMDGDEIRAALADVIARILEPVNKPIDFSRRDTGPFTVLVCGVNGVGKTTTIGKLAYNLHKREGKRVMLAAGDTFRAAATEQLKIWAERAGGGIVARDIGADSAAVAYEAYATAKAEGADVLFIDTAGRLHNKKNLMDELQKIIRVLRKHDENLPHAVILVLDATTGQNAHAQVETFRDMVDVNALVVTKLDGSAKGGVVVGLADRFGLPIIAVGVGEQAEDLQPFHPDAYARSLVGVGV</sequence>
<dbReference type="EMBL" id="CP003538">
    <property type="protein sequence ID" value="AGH98246.1"/>
    <property type="molecule type" value="Genomic_DNA"/>
</dbReference>
<dbReference type="AlphaFoldDB" id="M4VJL0"/>
<dbReference type="NCBIfam" id="TIGR00064">
    <property type="entry name" value="ftsY"/>
    <property type="match status" value="1"/>
</dbReference>
<name>M4VJL0_9BACT</name>
<feature type="region of interest" description="Disordered" evidence="10">
    <location>
        <begin position="26"/>
        <end position="45"/>
    </location>
</feature>
<evidence type="ECO:0000313" key="15">
    <source>
        <dbReference type="Proteomes" id="UP000011932"/>
    </source>
</evidence>
<feature type="binding site" evidence="9">
    <location>
        <begin position="259"/>
        <end position="263"/>
    </location>
    <ligand>
        <name>GTP</name>
        <dbReference type="ChEBI" id="CHEBI:37565"/>
    </ligand>
</feature>
<feature type="domain" description="AAA+ ATPase" evidence="11">
    <location>
        <begin position="168"/>
        <end position="321"/>
    </location>
</feature>
<dbReference type="GO" id="GO:0006614">
    <property type="term" value="P:SRP-dependent cotranslational protein targeting to membrane"/>
    <property type="evidence" value="ECO:0007669"/>
    <property type="project" value="InterPro"/>
</dbReference>